<name>A0ABD0KW97_9CAEN</name>
<accession>A0ABD0KW97</accession>
<evidence type="ECO:0000313" key="3">
    <source>
        <dbReference type="Proteomes" id="UP001519460"/>
    </source>
</evidence>
<evidence type="ECO:0000256" key="1">
    <source>
        <dbReference type="SAM" id="MobiDB-lite"/>
    </source>
</evidence>
<sequence>MTKYLSSETASKSHHLQNQSVGTATDAQGMQKWAAGVGRKGGSNCSTTAHYNEADLYEPPISRECCSQCYGYLALMGRAEFTLSQFNVGNETPAINHTCGLGAGCNSNTAPSEHSSATVPLKILMPPGHLKGKAANI</sequence>
<dbReference type="Proteomes" id="UP001519460">
    <property type="component" value="Unassembled WGS sequence"/>
</dbReference>
<reference evidence="2 3" key="1">
    <citation type="journal article" date="2023" name="Sci. Data">
        <title>Genome assembly of the Korean intertidal mud-creeper Batillaria attramentaria.</title>
        <authorList>
            <person name="Patra A.K."/>
            <person name="Ho P.T."/>
            <person name="Jun S."/>
            <person name="Lee S.J."/>
            <person name="Kim Y."/>
            <person name="Won Y.J."/>
        </authorList>
    </citation>
    <scope>NUCLEOTIDE SEQUENCE [LARGE SCALE GENOMIC DNA]</scope>
    <source>
        <strain evidence="2">Wonlab-2016</strain>
    </source>
</reference>
<comment type="caution">
    <text evidence="2">The sequence shown here is derived from an EMBL/GenBank/DDBJ whole genome shotgun (WGS) entry which is preliminary data.</text>
</comment>
<keyword evidence="3" id="KW-1185">Reference proteome</keyword>
<evidence type="ECO:0000313" key="2">
    <source>
        <dbReference type="EMBL" id="KAK7491301.1"/>
    </source>
</evidence>
<proteinExistence type="predicted"/>
<dbReference type="AlphaFoldDB" id="A0ABD0KW97"/>
<organism evidence="2 3">
    <name type="scientific">Batillaria attramentaria</name>
    <dbReference type="NCBI Taxonomy" id="370345"/>
    <lineage>
        <taxon>Eukaryota</taxon>
        <taxon>Metazoa</taxon>
        <taxon>Spiralia</taxon>
        <taxon>Lophotrochozoa</taxon>
        <taxon>Mollusca</taxon>
        <taxon>Gastropoda</taxon>
        <taxon>Caenogastropoda</taxon>
        <taxon>Sorbeoconcha</taxon>
        <taxon>Cerithioidea</taxon>
        <taxon>Batillariidae</taxon>
        <taxon>Batillaria</taxon>
    </lineage>
</organism>
<protein>
    <submittedName>
        <fullName evidence="2">Uncharacterized protein</fullName>
    </submittedName>
</protein>
<gene>
    <name evidence="2" type="ORF">BaRGS_00017402</name>
</gene>
<feature type="region of interest" description="Disordered" evidence="1">
    <location>
        <begin position="1"/>
        <end position="27"/>
    </location>
</feature>
<dbReference type="EMBL" id="JACVVK020000116">
    <property type="protein sequence ID" value="KAK7491301.1"/>
    <property type="molecule type" value="Genomic_DNA"/>
</dbReference>